<gene>
    <name evidence="5" type="ORF">Syn7803C15_128</name>
    <name evidence="3" type="ORF">Syn7803C6_128</name>
    <name evidence="4" type="ORF">Syn7803US2_127</name>
</gene>
<dbReference type="Proteomes" id="UP000185317">
    <property type="component" value="Segment"/>
</dbReference>
<dbReference type="EMBL" id="KJ019145">
    <property type="protein sequence ID" value="AIX42059.1"/>
    <property type="molecule type" value="Genomic_DNA"/>
</dbReference>
<evidence type="ECO:0000259" key="2">
    <source>
        <dbReference type="Pfam" id="PF19846"/>
    </source>
</evidence>
<dbReference type="EMBL" id="KJ019045">
    <property type="protein sequence ID" value="AIX18427.1"/>
    <property type="molecule type" value="Genomic_DNA"/>
</dbReference>
<name>A0A0E3G2N3_9CAUD</name>
<feature type="compositionally biased region" description="Basic and acidic residues" evidence="1">
    <location>
        <begin position="219"/>
        <end position="229"/>
    </location>
</feature>
<protein>
    <recommendedName>
        <fullName evidence="2">DUF6321 domain-containing protein</fullName>
    </recommendedName>
</protein>
<accession>A0A0E3G2N3</accession>
<feature type="region of interest" description="Disordered" evidence="1">
    <location>
        <begin position="245"/>
        <end position="276"/>
    </location>
</feature>
<feature type="compositionally biased region" description="Basic and acidic residues" evidence="1">
    <location>
        <begin position="551"/>
        <end position="568"/>
    </location>
</feature>
<dbReference type="EMBL" id="KJ019092">
    <property type="protein sequence ID" value="AIX29238.1"/>
    <property type="molecule type" value="Genomic_DNA"/>
</dbReference>
<reference evidence="6 7" key="1">
    <citation type="submission" date="2013-12" db="EMBL/GenBank/DDBJ databases">
        <title>Ecological redundancy of diverse viral populations within a natural community.</title>
        <authorList>
            <person name="Gregory A.C."/>
            <person name="LaButti K."/>
            <person name="Copeland A."/>
            <person name="Woyke T."/>
            <person name="Sullivan M.B."/>
        </authorList>
    </citation>
    <scope>NUCLEOTIDE SEQUENCE [LARGE SCALE GENOMIC DNA]</scope>
    <source>
        <strain evidence="5">Syn7803C15</strain>
        <strain evidence="3">Syn7803C6</strain>
        <strain evidence="4">Syn7803US2</strain>
    </source>
</reference>
<feature type="compositionally biased region" description="Basic and acidic residues" evidence="1">
    <location>
        <begin position="122"/>
        <end position="143"/>
    </location>
</feature>
<feature type="compositionally biased region" description="Basic and acidic residues" evidence="1">
    <location>
        <begin position="668"/>
        <end position="699"/>
    </location>
</feature>
<evidence type="ECO:0000313" key="3">
    <source>
        <dbReference type="EMBL" id="AIX18427.1"/>
    </source>
</evidence>
<feature type="compositionally biased region" description="Polar residues" evidence="1">
    <location>
        <begin position="41"/>
        <end position="51"/>
    </location>
</feature>
<feature type="compositionally biased region" description="Basic and acidic residues" evidence="1">
    <location>
        <begin position="706"/>
        <end position="717"/>
    </location>
</feature>
<evidence type="ECO:0000313" key="5">
    <source>
        <dbReference type="EMBL" id="AIX42059.1"/>
    </source>
</evidence>
<feature type="compositionally biased region" description="Basic and acidic residues" evidence="1">
    <location>
        <begin position="254"/>
        <end position="276"/>
    </location>
</feature>
<feature type="region of interest" description="Disordered" evidence="1">
    <location>
        <begin position="1"/>
        <end position="92"/>
    </location>
</feature>
<organism evidence="5 6">
    <name type="scientific">Synechococcus phage ACG-2014f</name>
    <dbReference type="NCBI Taxonomy" id="1493511"/>
    <lineage>
        <taxon>Viruses</taxon>
        <taxon>Duplodnaviria</taxon>
        <taxon>Heunggongvirae</taxon>
        <taxon>Uroviricota</taxon>
        <taxon>Caudoviricetes</taxon>
        <taxon>Pantevenvirales</taxon>
        <taxon>Kyanoviridae</taxon>
        <taxon>Atlauavirus</taxon>
        <taxon>Atlauavirus tusconc8</taxon>
    </lineage>
</organism>
<evidence type="ECO:0000313" key="7">
    <source>
        <dbReference type="Proteomes" id="UP000185310"/>
    </source>
</evidence>
<dbReference type="InterPro" id="IPR046284">
    <property type="entry name" value="DUF6321"/>
</dbReference>
<evidence type="ECO:0000313" key="6">
    <source>
        <dbReference type="Proteomes" id="UP000185296"/>
    </source>
</evidence>
<dbReference type="Pfam" id="PF19846">
    <property type="entry name" value="DUF6321"/>
    <property type="match status" value="1"/>
</dbReference>
<dbReference type="Proteomes" id="UP000185310">
    <property type="component" value="Segment"/>
</dbReference>
<feature type="compositionally biased region" description="Basic and acidic residues" evidence="1">
    <location>
        <begin position="150"/>
        <end position="169"/>
    </location>
</feature>
<evidence type="ECO:0000256" key="1">
    <source>
        <dbReference type="SAM" id="MobiDB-lite"/>
    </source>
</evidence>
<sequence>MGNLHKWFSGSKSKDGKSGWVNVKTGGTCASDEPGEGTPKCVSSSKRASMTKSERESASRRKKAADPGQQQKSGAAKPTYVSTDTPKKMKKEQFSNWRDNYVATEHEFIDLIKPEPMVGISETKEGQMKAGREQYKKEKEEGRYGGTKPSNERVAKLMKKLKEETKQDGPEPTTKQTRGAMKNIRSKMNTASHKDPDKKKTKQELAFQKARAKAWGMTEGKEEKRKDAMPEGDVGYEIHKKAVAQYNKQNPSKKVKEEVEISEEDKKGSGSGKKDACYNKVKASASVWPSAYASGRLVQCRKKGAANYGKSKNEEFISIVASEYFINEGLNDEGVAELVDLLGPIQFGELVNEIAEGVEEDLLTEARAGGVKIEPKNKSGTRVSDLSKGARTRAINTLRKEKAAKRAGEGEGGKGSLKDSLKSQAKAAKKPEPKKAKKEEPKKEAAKPAVEKAKATQPKKRGFLDSVARQVNKGMDRHRKAMELARETGKVAKKAANIGGQVAKGAVQGVKDTAKTTKNVADKLKEEYVLVVSEEWKPDPTEKREKKAAKLGRDEEIEKGKSKKYGRDESKIDKLYKRRMAVQFKKKMSEERLDELKCWKGYKRKKGSTPGAPGSCVKEGFSSWRDDLDLMEGVAAWQRKFVSEESKRELQIRASKGDKAAMKKLHQLRADGKIGKEPGFEPKRDLPEGAAWTRKEGKNKAGGLNEKGRKSYERENPGSDLKAPQPEGGSRKKSFCARMSGMKKKLTSSKTANDPDSRINKSLRKWNC</sequence>
<dbReference type="Proteomes" id="UP000185296">
    <property type="component" value="Segment"/>
</dbReference>
<feature type="compositionally biased region" description="Basic and acidic residues" evidence="1">
    <location>
        <begin position="398"/>
        <end position="421"/>
    </location>
</feature>
<feature type="compositionally biased region" description="Basic and acidic residues" evidence="1">
    <location>
        <begin position="429"/>
        <end position="454"/>
    </location>
</feature>
<proteinExistence type="predicted"/>
<feature type="region of interest" description="Disordered" evidence="1">
    <location>
        <begin position="667"/>
        <end position="768"/>
    </location>
</feature>
<feature type="region of interest" description="Disordered" evidence="1">
    <location>
        <begin position="120"/>
        <end position="233"/>
    </location>
</feature>
<evidence type="ECO:0000313" key="4">
    <source>
        <dbReference type="EMBL" id="AIX29238.1"/>
    </source>
</evidence>
<feature type="region of interest" description="Disordered" evidence="1">
    <location>
        <begin position="374"/>
        <end position="476"/>
    </location>
</feature>
<feature type="compositionally biased region" description="Basic residues" evidence="1">
    <location>
        <begin position="731"/>
        <end position="747"/>
    </location>
</feature>
<feature type="region of interest" description="Disordered" evidence="1">
    <location>
        <begin position="537"/>
        <end position="568"/>
    </location>
</feature>
<feature type="domain" description="DUF6321" evidence="2">
    <location>
        <begin position="697"/>
        <end position="766"/>
    </location>
</feature>